<reference evidence="1" key="1">
    <citation type="journal article" date="2023" name="Mol. Biol. Evol.">
        <title>Third-Generation Sequencing Reveals the Adaptive Role of the Epigenome in Three Deep-Sea Polychaetes.</title>
        <authorList>
            <person name="Perez M."/>
            <person name="Aroh O."/>
            <person name="Sun Y."/>
            <person name="Lan Y."/>
            <person name="Juniper S.K."/>
            <person name="Young C.R."/>
            <person name="Angers B."/>
            <person name="Qian P.Y."/>
        </authorList>
    </citation>
    <scope>NUCLEOTIDE SEQUENCE</scope>
    <source>
        <strain evidence="1">P08H-3</strain>
    </source>
</reference>
<keyword evidence="2" id="KW-1185">Reference proteome</keyword>
<proteinExistence type="predicted"/>
<sequence>METRQVWCPHPDTGSLLPQLQWGQVKSLRFYDTWGYVQVSEGTADTRDACVLKKSNSVVECSSSSGNHELQFLIDRIQQRYELAPEELAALRLSEEELSVLENKLSALLDYCEIVCTVDTSLFYTEDHDTKEEDLGILMTRDDAVQQAESPGSLICAAGDNDGQFAIIPRVF</sequence>
<dbReference type="AlphaFoldDB" id="A0AAD9J674"/>
<evidence type="ECO:0000313" key="2">
    <source>
        <dbReference type="Proteomes" id="UP001208570"/>
    </source>
</evidence>
<gene>
    <name evidence="1" type="ORF">LSH36_583g01258</name>
</gene>
<dbReference type="Proteomes" id="UP001208570">
    <property type="component" value="Unassembled WGS sequence"/>
</dbReference>
<dbReference type="SUPFAM" id="SSF141000">
    <property type="entry name" value="Glu-tRNAGln amidotransferase C subunit"/>
    <property type="match status" value="1"/>
</dbReference>
<dbReference type="GO" id="GO:0006450">
    <property type="term" value="P:regulation of translational fidelity"/>
    <property type="evidence" value="ECO:0007669"/>
    <property type="project" value="InterPro"/>
</dbReference>
<dbReference type="EMBL" id="JAODUP010000583">
    <property type="protein sequence ID" value="KAK2146781.1"/>
    <property type="molecule type" value="Genomic_DNA"/>
</dbReference>
<dbReference type="InterPro" id="IPR036113">
    <property type="entry name" value="Asp/Glu-ADT_sf_sub_c"/>
</dbReference>
<accession>A0AAD9J674</accession>
<organism evidence="1 2">
    <name type="scientific">Paralvinella palmiformis</name>
    <dbReference type="NCBI Taxonomy" id="53620"/>
    <lineage>
        <taxon>Eukaryota</taxon>
        <taxon>Metazoa</taxon>
        <taxon>Spiralia</taxon>
        <taxon>Lophotrochozoa</taxon>
        <taxon>Annelida</taxon>
        <taxon>Polychaeta</taxon>
        <taxon>Sedentaria</taxon>
        <taxon>Canalipalpata</taxon>
        <taxon>Terebellida</taxon>
        <taxon>Terebelliformia</taxon>
        <taxon>Alvinellidae</taxon>
        <taxon>Paralvinella</taxon>
    </lineage>
</organism>
<protein>
    <submittedName>
        <fullName evidence="1">Uncharacterized protein</fullName>
    </submittedName>
</protein>
<comment type="caution">
    <text evidence="1">The sequence shown here is derived from an EMBL/GenBank/DDBJ whole genome shotgun (WGS) entry which is preliminary data.</text>
</comment>
<evidence type="ECO:0000313" key="1">
    <source>
        <dbReference type="EMBL" id="KAK2146781.1"/>
    </source>
</evidence>
<name>A0AAD9J674_9ANNE</name>